<evidence type="ECO:0000313" key="5">
    <source>
        <dbReference type="Proteomes" id="UP000245207"/>
    </source>
</evidence>
<dbReference type="InterPro" id="IPR040366">
    <property type="entry name" value="Nab2/ZC3H14"/>
</dbReference>
<keyword evidence="1" id="KW-0694">RNA-binding</keyword>
<dbReference type="SUPFAM" id="SSF54928">
    <property type="entry name" value="RNA-binding domain, RBD"/>
    <property type="match status" value="1"/>
</dbReference>
<dbReference type="Gene3D" id="3.30.70.330">
    <property type="match status" value="1"/>
</dbReference>
<dbReference type="InterPro" id="IPR012677">
    <property type="entry name" value="Nucleotide-bd_a/b_plait_sf"/>
</dbReference>
<feature type="transmembrane region" description="Helical" evidence="2">
    <location>
        <begin position="419"/>
        <end position="443"/>
    </location>
</feature>
<feature type="transmembrane region" description="Helical" evidence="2">
    <location>
        <begin position="350"/>
        <end position="369"/>
    </location>
</feature>
<feature type="transmembrane region" description="Helical" evidence="2">
    <location>
        <begin position="144"/>
        <end position="164"/>
    </location>
</feature>
<evidence type="ECO:0000313" key="4">
    <source>
        <dbReference type="EMBL" id="PWA50807.1"/>
    </source>
</evidence>
<keyword evidence="2" id="KW-1133">Transmembrane helix</keyword>
<organism evidence="4 5">
    <name type="scientific">Artemisia annua</name>
    <name type="common">Sweet wormwood</name>
    <dbReference type="NCBI Taxonomy" id="35608"/>
    <lineage>
        <taxon>Eukaryota</taxon>
        <taxon>Viridiplantae</taxon>
        <taxon>Streptophyta</taxon>
        <taxon>Embryophyta</taxon>
        <taxon>Tracheophyta</taxon>
        <taxon>Spermatophyta</taxon>
        <taxon>Magnoliopsida</taxon>
        <taxon>eudicotyledons</taxon>
        <taxon>Gunneridae</taxon>
        <taxon>Pentapetalae</taxon>
        <taxon>asterids</taxon>
        <taxon>campanulids</taxon>
        <taxon>Asterales</taxon>
        <taxon>Asteraceae</taxon>
        <taxon>Asteroideae</taxon>
        <taxon>Anthemideae</taxon>
        <taxon>Artemisiinae</taxon>
        <taxon>Artemisia</taxon>
    </lineage>
</organism>
<dbReference type="AlphaFoldDB" id="A0A2U1LP69"/>
<dbReference type="PANTHER" id="PTHR14738">
    <property type="entry name" value="ZINC FINGER CCCH DOMAIN-CONTAINING PROTEIN 14"/>
    <property type="match status" value="1"/>
</dbReference>
<dbReference type="Pfam" id="PF00076">
    <property type="entry name" value="RRM_1"/>
    <property type="match status" value="1"/>
</dbReference>
<feature type="transmembrane region" description="Helical" evidence="2">
    <location>
        <begin position="87"/>
        <end position="107"/>
    </location>
</feature>
<keyword evidence="5" id="KW-1185">Reference proteome</keyword>
<feature type="transmembrane region" description="Helical" evidence="2">
    <location>
        <begin position="114"/>
        <end position="138"/>
    </location>
</feature>
<evidence type="ECO:0000256" key="1">
    <source>
        <dbReference type="PROSITE-ProRule" id="PRU00176"/>
    </source>
</evidence>
<name>A0A2U1LP69_ARTAN</name>
<dbReference type="GO" id="GO:0005634">
    <property type="term" value="C:nucleus"/>
    <property type="evidence" value="ECO:0007669"/>
    <property type="project" value="TreeGrafter"/>
</dbReference>
<sequence>MHVVEVFAYCLAFYVLSVSAYLLFVLADESFTPFKKVCSLISDNRGSWVHESLQKVSEGTWKLMCFFLALVSCGTGTQLSPQPSKSVSSTVMALTVVGTFMFGIAQLRFNDGEFMIFAFIGNICYISIILISSLYDIIIGDWEILLIFASSMYLLILIGLKWVILQDGFQVGATVGNTSSNTADNNGYQVFAIGNASSVPVSNADDDKRLQDFGKDGFQVVGTVGLGYFALSGNWAKEVHDYPHTLTYMAICNVLMFLCLFSSRFLQRGLLSRIFLFTGLVGFHSMMIIAVVFAISVGYEPIIIFTTFLCLAIFERALICRVCEILGDLIVIVFETLELHHLGKQEVLKILEIFVVIVLYICDTVLAWADGFLKNKPVLALVLILVKGVFTHFYGRVSGVVLINISYHQTFAPPRRLQHITIFTFWIFTFWLSAFVLLISFSLVKEFMGMGFKSILSVVIELFVGLAFGRCATVMVVKDEYVNTWFSEQDHQRFLREMELIGGNYGGRMIKDYSIHVTLRNGVPIRRAQREIQKTLPSAGVDSTGRPIDDADSRTIFVSNVHFAATKDSLSRHFNKFGDVLKVFIVTDAATGQPKGLAYLEFMTTEAAENALSLDGTSFMSRILKVVRKSSAQQEAAPVTTS</sequence>
<dbReference type="GO" id="GO:0043488">
    <property type="term" value="P:regulation of mRNA stability"/>
    <property type="evidence" value="ECO:0007669"/>
    <property type="project" value="InterPro"/>
</dbReference>
<dbReference type="STRING" id="35608.A0A2U1LP69"/>
<dbReference type="SMART" id="SM00360">
    <property type="entry name" value="RRM"/>
    <property type="match status" value="1"/>
</dbReference>
<dbReference type="InterPro" id="IPR035979">
    <property type="entry name" value="RBD_domain_sf"/>
</dbReference>
<dbReference type="PANTHER" id="PTHR14738:SF32">
    <property type="entry name" value="RNA BINDING (RRM_RBD_RNP MOTIFS) FAMILY PROTEIN"/>
    <property type="match status" value="1"/>
</dbReference>
<feature type="transmembrane region" description="Helical" evidence="2">
    <location>
        <begin position="6"/>
        <end position="26"/>
    </location>
</feature>
<gene>
    <name evidence="4" type="ORF">CTI12_AA467090</name>
</gene>
<evidence type="ECO:0000256" key="2">
    <source>
        <dbReference type="SAM" id="Phobius"/>
    </source>
</evidence>
<dbReference type="GO" id="GO:0008143">
    <property type="term" value="F:poly(A) binding"/>
    <property type="evidence" value="ECO:0007669"/>
    <property type="project" value="InterPro"/>
</dbReference>
<accession>A0A2U1LP69</accession>
<proteinExistence type="predicted"/>
<feature type="transmembrane region" description="Helical" evidence="2">
    <location>
        <begin position="242"/>
        <end position="262"/>
    </location>
</feature>
<feature type="transmembrane region" description="Helical" evidence="2">
    <location>
        <begin position="455"/>
        <end position="477"/>
    </location>
</feature>
<comment type="caution">
    <text evidence="4">The sequence shown here is derived from an EMBL/GenBank/DDBJ whole genome shotgun (WGS) entry which is preliminary data.</text>
</comment>
<dbReference type="Proteomes" id="UP000245207">
    <property type="component" value="Unassembled WGS sequence"/>
</dbReference>
<keyword evidence="2" id="KW-0812">Transmembrane</keyword>
<dbReference type="PROSITE" id="PS50102">
    <property type="entry name" value="RRM"/>
    <property type="match status" value="1"/>
</dbReference>
<reference evidence="4 5" key="1">
    <citation type="journal article" date="2018" name="Mol. Plant">
        <title>The genome of Artemisia annua provides insight into the evolution of Asteraceae family and artemisinin biosynthesis.</title>
        <authorList>
            <person name="Shen Q."/>
            <person name="Zhang L."/>
            <person name="Liao Z."/>
            <person name="Wang S."/>
            <person name="Yan T."/>
            <person name="Shi P."/>
            <person name="Liu M."/>
            <person name="Fu X."/>
            <person name="Pan Q."/>
            <person name="Wang Y."/>
            <person name="Lv Z."/>
            <person name="Lu X."/>
            <person name="Zhang F."/>
            <person name="Jiang W."/>
            <person name="Ma Y."/>
            <person name="Chen M."/>
            <person name="Hao X."/>
            <person name="Li L."/>
            <person name="Tang Y."/>
            <person name="Lv G."/>
            <person name="Zhou Y."/>
            <person name="Sun X."/>
            <person name="Brodelius P.E."/>
            <person name="Rose J.K.C."/>
            <person name="Tang K."/>
        </authorList>
    </citation>
    <scope>NUCLEOTIDE SEQUENCE [LARGE SCALE GENOMIC DNA]</scope>
    <source>
        <strain evidence="5">cv. Huhao1</strain>
        <tissue evidence="4">Leaf</tissue>
    </source>
</reference>
<feature type="domain" description="RRM" evidence="3">
    <location>
        <begin position="554"/>
        <end position="631"/>
    </location>
</feature>
<dbReference type="OrthoDB" id="4726at2759"/>
<dbReference type="InterPro" id="IPR000504">
    <property type="entry name" value="RRM_dom"/>
</dbReference>
<dbReference type="EMBL" id="PKPP01008395">
    <property type="protein sequence ID" value="PWA50807.1"/>
    <property type="molecule type" value="Genomic_DNA"/>
</dbReference>
<feature type="transmembrane region" description="Helical" evidence="2">
    <location>
        <begin position="274"/>
        <end position="296"/>
    </location>
</feature>
<keyword evidence="2" id="KW-0472">Membrane</keyword>
<dbReference type="GO" id="GO:0005737">
    <property type="term" value="C:cytoplasm"/>
    <property type="evidence" value="ECO:0007669"/>
    <property type="project" value="TreeGrafter"/>
</dbReference>
<evidence type="ECO:0000259" key="3">
    <source>
        <dbReference type="PROSITE" id="PS50102"/>
    </source>
</evidence>
<feature type="transmembrane region" description="Helical" evidence="2">
    <location>
        <begin position="381"/>
        <end position="407"/>
    </location>
</feature>
<feature type="transmembrane region" description="Helical" evidence="2">
    <location>
        <begin position="218"/>
        <end position="236"/>
    </location>
</feature>
<protein>
    <submittedName>
        <fullName evidence="4">Nucleotide-binding, alpha-beta plait</fullName>
    </submittedName>
</protein>